<dbReference type="OrthoDB" id="2895461at2"/>
<dbReference type="RefSeq" id="WP_125655515.1">
    <property type="nucleotide sequence ID" value="NZ_AP019308.1"/>
</dbReference>
<evidence type="ECO:0000313" key="1">
    <source>
        <dbReference type="EMBL" id="BBH20461.1"/>
    </source>
</evidence>
<dbReference type="AlphaFoldDB" id="A0A3G9J3T7"/>
<keyword evidence="2" id="KW-1185">Reference proteome</keyword>
<organism evidence="1 2">
    <name type="scientific">Paenibacillus baekrokdamisoli</name>
    <dbReference type="NCBI Taxonomy" id="1712516"/>
    <lineage>
        <taxon>Bacteria</taxon>
        <taxon>Bacillati</taxon>
        <taxon>Bacillota</taxon>
        <taxon>Bacilli</taxon>
        <taxon>Bacillales</taxon>
        <taxon>Paenibacillaceae</taxon>
        <taxon>Paenibacillus</taxon>
    </lineage>
</organism>
<sequence length="112" mass="13174">MLDSNKQITFSGSELIEVLKEIEVILQSLHRMGSYYGVKFQENGEDKFRAEYEKETTRFIDEWGITQKIANIRKILSDKFDRTLDADDMDDLERAMEGLKFWTKPADELETE</sequence>
<gene>
    <name evidence="1" type="ORF">Back11_18060</name>
</gene>
<dbReference type="Proteomes" id="UP000275368">
    <property type="component" value="Chromosome"/>
</dbReference>
<evidence type="ECO:0000313" key="2">
    <source>
        <dbReference type="Proteomes" id="UP000275368"/>
    </source>
</evidence>
<reference evidence="1 2" key="1">
    <citation type="submission" date="2018-11" db="EMBL/GenBank/DDBJ databases">
        <title>Complete genome sequence of Paenibacillus baekrokdamisoli strain KCTC 33723.</title>
        <authorList>
            <person name="Kang S.W."/>
            <person name="Lee K.C."/>
            <person name="Kim K.K."/>
            <person name="Kim J.S."/>
            <person name="Kim D.S."/>
            <person name="Ko S.H."/>
            <person name="Yang S.H."/>
            <person name="Lee J.S."/>
        </authorList>
    </citation>
    <scope>NUCLEOTIDE SEQUENCE [LARGE SCALE GENOMIC DNA]</scope>
    <source>
        <strain evidence="1 2">KCTC 33723</strain>
    </source>
</reference>
<dbReference type="EMBL" id="AP019308">
    <property type="protein sequence ID" value="BBH20461.1"/>
    <property type="molecule type" value="Genomic_DNA"/>
</dbReference>
<proteinExistence type="predicted"/>
<accession>A0A3G9J3T7</accession>
<dbReference type="KEGG" id="pbk:Back11_18060"/>
<protein>
    <submittedName>
        <fullName evidence="1">Uncharacterized protein</fullName>
    </submittedName>
</protein>
<name>A0A3G9J3T7_9BACL</name>